<feature type="transmembrane region" description="Helical" evidence="5">
    <location>
        <begin position="53"/>
        <end position="71"/>
    </location>
</feature>
<dbReference type="Pfam" id="PF00664">
    <property type="entry name" value="ABC_membrane"/>
    <property type="match status" value="1"/>
</dbReference>
<dbReference type="Pfam" id="PF00005">
    <property type="entry name" value="ABC_tran"/>
    <property type="match status" value="1"/>
</dbReference>
<protein>
    <submittedName>
        <fullName evidence="7">ABC transporter ATP-binding protein YjjK</fullName>
    </submittedName>
</protein>
<dbReference type="GO" id="GO:0140359">
    <property type="term" value="F:ABC-type transporter activity"/>
    <property type="evidence" value="ECO:0007669"/>
    <property type="project" value="InterPro"/>
</dbReference>
<sequence>MNKIFHYLDKKTKFYTVIGALANGGLALAQPLVVSRALSLNQGELTYFKIVKFALFGFTVYFVLYSLMLFCNHTHNVFRREIQMNMRADLFGKLMTNKDYSEDEKITMLTQDMEYLGDNYLEKYINIICWGFVALLTAIYIITQNLLLGSIFVFFTILRPIPQYLMNKRLKHTGDDMAQGRVEVHNQVSDSIRGAQTLLMNQAILENRQKLWNVNWKYQRAIQNFCFTHNIVFFCNGFMVFLSQVLPLVLGFFFAMNGHRVSVASLVAMYIAAGQLVSPIQTIMYDTVDIQGAKTTADKIYGVLDSKDDKQLAKDDMQELRALHIQNLSKSYGSRQLFTHLNLDIQTGQKVLIKGPSGCGKSTLFRIIIGEEQADEGQITGVTTTNNYTSHFVSSVGIILLASIHSFLMTQFDII</sequence>
<dbReference type="EMBL" id="RJOO01000001">
    <property type="protein sequence ID" value="RSJ24471.1"/>
    <property type="molecule type" value="Genomic_DNA"/>
</dbReference>
<comment type="subcellular location">
    <subcellularLocation>
        <location evidence="1">Cell membrane</location>
        <topology evidence="1">Multi-pass membrane protein</topology>
    </subcellularLocation>
</comment>
<evidence type="ECO:0000259" key="6">
    <source>
        <dbReference type="PROSITE" id="PS50929"/>
    </source>
</evidence>
<evidence type="ECO:0000313" key="7">
    <source>
        <dbReference type="EMBL" id="RSJ24471.1"/>
    </source>
</evidence>
<proteinExistence type="predicted"/>
<dbReference type="Proteomes" id="UP000267137">
    <property type="component" value="Unassembled WGS sequence"/>
</dbReference>
<feature type="transmembrane region" description="Helical" evidence="5">
    <location>
        <begin position="148"/>
        <end position="166"/>
    </location>
</feature>
<keyword evidence="3 5" id="KW-1133">Transmembrane helix</keyword>
<dbReference type="InterPro" id="IPR003439">
    <property type="entry name" value="ABC_transporter-like_ATP-bd"/>
</dbReference>
<dbReference type="PANTHER" id="PTHR24221:SF654">
    <property type="entry name" value="ATP-BINDING CASSETTE SUB-FAMILY B MEMBER 6"/>
    <property type="match status" value="1"/>
</dbReference>
<name>A0AAE8G203_STRIT</name>
<organism evidence="7 8">
    <name type="scientific">Streptococcus intermedius</name>
    <dbReference type="NCBI Taxonomy" id="1338"/>
    <lineage>
        <taxon>Bacteria</taxon>
        <taxon>Bacillati</taxon>
        <taxon>Bacillota</taxon>
        <taxon>Bacilli</taxon>
        <taxon>Lactobacillales</taxon>
        <taxon>Streptococcaceae</taxon>
        <taxon>Streptococcus</taxon>
        <taxon>Streptococcus anginosus group</taxon>
    </lineage>
</organism>
<keyword evidence="7" id="KW-0067">ATP-binding</keyword>
<dbReference type="InterPro" id="IPR011527">
    <property type="entry name" value="ABC1_TM_dom"/>
</dbReference>
<feature type="transmembrane region" description="Helical" evidence="5">
    <location>
        <begin position="124"/>
        <end position="142"/>
    </location>
</feature>
<dbReference type="PROSITE" id="PS50929">
    <property type="entry name" value="ABC_TM1F"/>
    <property type="match status" value="1"/>
</dbReference>
<dbReference type="SUPFAM" id="SSF52540">
    <property type="entry name" value="P-loop containing nucleoside triphosphate hydrolases"/>
    <property type="match status" value="1"/>
</dbReference>
<reference evidence="7 8" key="1">
    <citation type="submission" date="2018-11" db="EMBL/GenBank/DDBJ databases">
        <title>Species Designations Belie Phenotypic and Genotypic Heterogeneity in Oral Streptococci.</title>
        <authorList>
            <person name="Velsko I."/>
        </authorList>
    </citation>
    <scope>NUCLEOTIDE SEQUENCE [LARGE SCALE GENOMIC DNA]</scope>
    <source>
        <strain evidence="7 8">KLC02</strain>
    </source>
</reference>
<evidence type="ECO:0000313" key="8">
    <source>
        <dbReference type="Proteomes" id="UP000267137"/>
    </source>
</evidence>
<dbReference type="Gene3D" id="3.40.50.300">
    <property type="entry name" value="P-loop containing nucleotide triphosphate hydrolases"/>
    <property type="match status" value="1"/>
</dbReference>
<evidence type="ECO:0000256" key="3">
    <source>
        <dbReference type="ARBA" id="ARBA00022989"/>
    </source>
</evidence>
<keyword evidence="2 5" id="KW-0812">Transmembrane</keyword>
<evidence type="ECO:0000256" key="1">
    <source>
        <dbReference type="ARBA" id="ARBA00004651"/>
    </source>
</evidence>
<dbReference type="GO" id="GO:0005886">
    <property type="term" value="C:plasma membrane"/>
    <property type="evidence" value="ECO:0007669"/>
    <property type="project" value="UniProtKB-SubCell"/>
</dbReference>
<evidence type="ECO:0000256" key="5">
    <source>
        <dbReference type="SAM" id="Phobius"/>
    </source>
</evidence>
<dbReference type="AlphaFoldDB" id="A0AAE8G203"/>
<dbReference type="GO" id="GO:0034040">
    <property type="term" value="F:ATPase-coupled lipid transmembrane transporter activity"/>
    <property type="evidence" value="ECO:0007669"/>
    <property type="project" value="TreeGrafter"/>
</dbReference>
<feature type="transmembrane region" description="Helical" evidence="5">
    <location>
        <begin position="12"/>
        <end position="33"/>
    </location>
</feature>
<evidence type="ECO:0000256" key="4">
    <source>
        <dbReference type="ARBA" id="ARBA00023136"/>
    </source>
</evidence>
<feature type="transmembrane region" description="Helical" evidence="5">
    <location>
        <begin position="261"/>
        <end position="278"/>
    </location>
</feature>
<gene>
    <name evidence="7" type="primary">yjjK_1</name>
    <name evidence="7" type="ORF">D8827_01625</name>
</gene>
<evidence type="ECO:0000256" key="2">
    <source>
        <dbReference type="ARBA" id="ARBA00022692"/>
    </source>
</evidence>
<dbReference type="GO" id="GO:0005524">
    <property type="term" value="F:ATP binding"/>
    <property type="evidence" value="ECO:0007669"/>
    <property type="project" value="UniProtKB-KW"/>
</dbReference>
<comment type="caution">
    <text evidence="7">The sequence shown here is derived from an EMBL/GenBank/DDBJ whole genome shotgun (WGS) entry which is preliminary data.</text>
</comment>
<dbReference type="GO" id="GO:0016887">
    <property type="term" value="F:ATP hydrolysis activity"/>
    <property type="evidence" value="ECO:0007669"/>
    <property type="project" value="InterPro"/>
</dbReference>
<keyword evidence="7" id="KW-0547">Nucleotide-binding</keyword>
<feature type="domain" description="ABC transmembrane type-1" evidence="6">
    <location>
        <begin position="17"/>
        <end position="292"/>
    </location>
</feature>
<accession>A0AAE8G203</accession>
<feature type="transmembrane region" description="Helical" evidence="5">
    <location>
        <begin position="231"/>
        <end position="255"/>
    </location>
</feature>
<keyword evidence="4 5" id="KW-0472">Membrane</keyword>
<dbReference type="SUPFAM" id="SSF90123">
    <property type="entry name" value="ABC transporter transmembrane region"/>
    <property type="match status" value="1"/>
</dbReference>
<dbReference type="InterPro" id="IPR027417">
    <property type="entry name" value="P-loop_NTPase"/>
</dbReference>
<dbReference type="Gene3D" id="1.20.1560.10">
    <property type="entry name" value="ABC transporter type 1, transmembrane domain"/>
    <property type="match status" value="1"/>
</dbReference>
<dbReference type="PANTHER" id="PTHR24221">
    <property type="entry name" value="ATP-BINDING CASSETTE SUB-FAMILY B"/>
    <property type="match status" value="1"/>
</dbReference>
<dbReference type="InterPro" id="IPR036640">
    <property type="entry name" value="ABC1_TM_sf"/>
</dbReference>
<dbReference type="InterPro" id="IPR039421">
    <property type="entry name" value="Type_1_exporter"/>
</dbReference>